<dbReference type="Pfam" id="PF12146">
    <property type="entry name" value="Hydrolase_4"/>
    <property type="match status" value="1"/>
</dbReference>
<dbReference type="PRINTS" id="PR00111">
    <property type="entry name" value="ABHYDROLASE"/>
</dbReference>
<dbReference type="GO" id="GO:0000981">
    <property type="term" value="F:DNA-binding transcription factor activity, RNA polymerase II-specific"/>
    <property type="evidence" value="ECO:0007669"/>
    <property type="project" value="InterPro"/>
</dbReference>
<dbReference type="Pfam" id="PF00096">
    <property type="entry name" value="zf-C2H2"/>
    <property type="match status" value="2"/>
</dbReference>
<feature type="domain" description="C2H2-type" evidence="9">
    <location>
        <begin position="100"/>
        <end position="127"/>
    </location>
</feature>
<dbReference type="GeneID" id="69011950"/>
<feature type="compositionally biased region" description="Polar residues" evidence="7">
    <location>
        <begin position="1"/>
        <end position="19"/>
    </location>
</feature>
<evidence type="ECO:0000313" key="11">
    <source>
        <dbReference type="Proteomes" id="UP000613401"/>
    </source>
</evidence>
<dbReference type="Gene3D" id="3.30.160.60">
    <property type="entry name" value="Classic Zinc Finger"/>
    <property type="match status" value="1"/>
</dbReference>
<dbReference type="SUPFAM" id="SSF53474">
    <property type="entry name" value="alpha/beta-Hydrolases"/>
    <property type="match status" value="1"/>
</dbReference>
<dbReference type="SUPFAM" id="SSF57701">
    <property type="entry name" value="Zn2/Cys6 DNA-binding domain"/>
    <property type="match status" value="1"/>
</dbReference>
<dbReference type="GO" id="GO:0008270">
    <property type="term" value="F:zinc ion binding"/>
    <property type="evidence" value="ECO:0007669"/>
    <property type="project" value="UniProtKB-KW"/>
</dbReference>
<dbReference type="InterPro" id="IPR029058">
    <property type="entry name" value="AB_hydrolase_fold"/>
</dbReference>
<dbReference type="Proteomes" id="UP000613401">
    <property type="component" value="Unassembled WGS sequence"/>
</dbReference>
<feature type="compositionally biased region" description="Low complexity" evidence="7">
    <location>
        <begin position="43"/>
        <end position="52"/>
    </location>
</feature>
<dbReference type="Pfam" id="PF00172">
    <property type="entry name" value="Zn_clus"/>
    <property type="match status" value="1"/>
</dbReference>
<dbReference type="InterPro" id="IPR022742">
    <property type="entry name" value="Hydrolase_4"/>
</dbReference>
<evidence type="ECO:0000259" key="9">
    <source>
        <dbReference type="PROSITE" id="PS50157"/>
    </source>
</evidence>
<dbReference type="EMBL" id="WVTB01000054">
    <property type="protein sequence ID" value="KAF3803625.1"/>
    <property type="molecule type" value="Genomic_DNA"/>
</dbReference>
<feature type="region of interest" description="Disordered" evidence="7">
    <location>
        <begin position="119"/>
        <end position="146"/>
    </location>
</feature>
<dbReference type="SUPFAM" id="SSF57667">
    <property type="entry name" value="beta-beta-alpha zinc fingers"/>
    <property type="match status" value="1"/>
</dbReference>
<feature type="domain" description="Zn(2)-C6 fungal-type" evidence="8">
    <location>
        <begin position="147"/>
        <end position="176"/>
    </location>
</feature>
<dbReference type="CDD" id="cd00067">
    <property type="entry name" value="GAL4"/>
    <property type="match status" value="1"/>
</dbReference>
<feature type="compositionally biased region" description="Low complexity" evidence="7">
    <location>
        <begin position="193"/>
        <end position="226"/>
    </location>
</feature>
<feature type="domain" description="C2H2-type" evidence="9">
    <location>
        <begin position="72"/>
        <end position="99"/>
    </location>
</feature>
<dbReference type="Gene3D" id="4.10.240.10">
    <property type="entry name" value="Zn(2)-C6 fungal-type DNA-binding domain"/>
    <property type="match status" value="1"/>
</dbReference>
<feature type="region of interest" description="Disordered" evidence="7">
    <location>
        <begin position="1"/>
        <end position="64"/>
    </location>
</feature>
<evidence type="ECO:0000313" key="10">
    <source>
        <dbReference type="EMBL" id="KAF3803625.1"/>
    </source>
</evidence>
<dbReference type="InterPro" id="IPR013087">
    <property type="entry name" value="Znf_C2H2_type"/>
</dbReference>
<organism evidence="10 11">
    <name type="scientific">Colletotrichum gloeosporioides</name>
    <name type="common">Anthracnose fungus</name>
    <name type="synonym">Glomerella cingulata</name>
    <dbReference type="NCBI Taxonomy" id="474922"/>
    <lineage>
        <taxon>Eukaryota</taxon>
        <taxon>Fungi</taxon>
        <taxon>Dikarya</taxon>
        <taxon>Ascomycota</taxon>
        <taxon>Pezizomycotina</taxon>
        <taxon>Sordariomycetes</taxon>
        <taxon>Hypocreomycetidae</taxon>
        <taxon>Glomerellales</taxon>
        <taxon>Glomerellaceae</taxon>
        <taxon>Colletotrichum</taxon>
        <taxon>Colletotrichum gloeosporioides species complex</taxon>
    </lineage>
</organism>
<reference evidence="10" key="2">
    <citation type="submission" date="2020-03" db="EMBL/GenBank/DDBJ databases">
        <authorList>
            <person name="Fu F.-F."/>
            <person name="Chen J."/>
        </authorList>
    </citation>
    <scope>NUCLEOTIDE SEQUENCE</scope>
    <source>
        <strain evidence="10">Lc1</strain>
    </source>
</reference>
<dbReference type="PROSITE" id="PS50048">
    <property type="entry name" value="ZN2_CY6_FUNGAL_2"/>
    <property type="match status" value="1"/>
</dbReference>
<comment type="caution">
    <text evidence="10">The sequence shown here is derived from an EMBL/GenBank/DDBJ whole genome shotgun (WGS) entry which is preliminary data.</text>
</comment>
<dbReference type="SMART" id="SM00066">
    <property type="entry name" value="GAL4"/>
    <property type="match status" value="1"/>
</dbReference>
<evidence type="ECO:0000256" key="1">
    <source>
        <dbReference type="ARBA" id="ARBA00022723"/>
    </source>
</evidence>
<name>A0A8H4CGN8_COLGL</name>
<evidence type="ECO:0000256" key="7">
    <source>
        <dbReference type="SAM" id="MobiDB-lite"/>
    </source>
</evidence>
<evidence type="ECO:0000256" key="3">
    <source>
        <dbReference type="ARBA" id="ARBA00023015"/>
    </source>
</evidence>
<dbReference type="InterPro" id="IPR001138">
    <property type="entry name" value="Zn2Cys6_DnaBD"/>
</dbReference>
<evidence type="ECO:0000256" key="5">
    <source>
        <dbReference type="ARBA" id="ARBA00023242"/>
    </source>
</evidence>
<evidence type="ECO:0000256" key="6">
    <source>
        <dbReference type="PROSITE-ProRule" id="PRU00042"/>
    </source>
</evidence>
<evidence type="ECO:0000256" key="2">
    <source>
        <dbReference type="ARBA" id="ARBA00022833"/>
    </source>
</evidence>
<protein>
    <recommendedName>
        <fullName evidence="12">C6 and C2H2 transcription factor RegA-like protein</fullName>
    </recommendedName>
</protein>
<accession>A0A8H4CGN8</accession>
<dbReference type="Gene3D" id="3.40.50.1820">
    <property type="entry name" value="alpha/beta hydrolase"/>
    <property type="match status" value="1"/>
</dbReference>
<evidence type="ECO:0000259" key="8">
    <source>
        <dbReference type="PROSITE" id="PS50048"/>
    </source>
</evidence>
<reference evidence="10" key="1">
    <citation type="journal article" date="2020" name="Phytopathology">
        <title>Genome sequence and comparative analysis of Colletotrichum gloeosporioides isolated from Liriodendron leaves.</title>
        <authorList>
            <person name="Fu F.F."/>
            <person name="Hao Z."/>
            <person name="Wang P."/>
            <person name="Lu Y."/>
            <person name="Xue L.J."/>
            <person name="Wei G."/>
            <person name="Tian Y."/>
            <person name="Baishi H."/>
            <person name="Xu H."/>
            <person name="Shi J."/>
            <person name="Cheng T."/>
            <person name="Wang G."/>
            <person name="Yi Y."/>
            <person name="Chen J."/>
        </authorList>
    </citation>
    <scope>NUCLEOTIDE SEQUENCE</scope>
    <source>
        <strain evidence="10">Lc1</strain>
    </source>
</reference>
<keyword evidence="3" id="KW-0805">Transcription regulation</keyword>
<dbReference type="PROSITE" id="PS50157">
    <property type="entry name" value="ZINC_FINGER_C2H2_2"/>
    <property type="match status" value="2"/>
</dbReference>
<dbReference type="InterPro" id="IPR036864">
    <property type="entry name" value="Zn2-C6_fun-type_DNA-bd_sf"/>
</dbReference>
<proteinExistence type="predicted"/>
<keyword evidence="1" id="KW-0479">Metal-binding</keyword>
<feature type="compositionally biased region" description="Basic and acidic residues" evidence="7">
    <location>
        <begin position="119"/>
        <end position="129"/>
    </location>
</feature>
<keyword evidence="6" id="KW-0863">Zinc-finger</keyword>
<gene>
    <name evidence="10" type="ORF">GCG54_00004797</name>
</gene>
<dbReference type="Pfam" id="PF04082">
    <property type="entry name" value="Fungal_trans"/>
    <property type="match status" value="1"/>
</dbReference>
<keyword evidence="5" id="KW-0539">Nucleus</keyword>
<dbReference type="SMART" id="SM00355">
    <property type="entry name" value="ZnF_C2H2"/>
    <property type="match status" value="2"/>
</dbReference>
<evidence type="ECO:0008006" key="12">
    <source>
        <dbReference type="Google" id="ProtNLM"/>
    </source>
</evidence>
<dbReference type="GO" id="GO:0003677">
    <property type="term" value="F:DNA binding"/>
    <property type="evidence" value="ECO:0007669"/>
    <property type="project" value="InterPro"/>
</dbReference>
<dbReference type="PROSITE" id="PS00028">
    <property type="entry name" value="ZINC_FINGER_C2H2_1"/>
    <property type="match status" value="2"/>
</dbReference>
<keyword evidence="11" id="KW-1185">Reference proteome</keyword>
<sequence length="1333" mass="147413">MNSSNNLPLASGPSPSATIVVSAPTFAPNPNAPSQSVSPSPGPAAQQNQQQQPPYPTSAPANQSHAATASLYQCAHCQRRYSRPEHLARHIQTHTLGKRFACQICGKAFARQDLLKRHVTNHENDNDPNKKRRRTDTSPGAGRVSHACRPCATARVKCEEVKPCTRCRNRNLNCEYSSTEAGSAAAMHLLHLSGNPNNTTTSTPGSLATSPSQSAYDSSPSAAYQQPPQHHAGLPMNMNGQIASGQHIKAEGGQLPTPDNGMEPMPNAMPVNYEIGAQGVDMAMPFSDFLQNVIYEPGMEASRMAEAQGLAVLDFCDNSNLELNEVDFGLLDHWNMDHMNPGSNQSFTPRTDDSVDLVQMRQTLVKVWTDSPWQWAPNNKDSGYVEHGNFSVPSGDTTSAAFQQSRSKHPRIVKDKLDQSGRDQILAIVLQTCKNDAIMTRVASSFPSLEVMDSLIHIYLASHFCQTSQWIHHGSFSMNAQWPEWLAVAASAGATLTPVQTLRKFGFALQEAVRVTIPARFEDANTTIKNLGLVQTLILGQDIGLWSGNRRKMEIAECHLMIPITMMRYRGKFQRASYPLVEVNMSDEGEVLERKWRAWCERESWKRLLFHCFVRDAQTSMTTLTNPSMSYSELTLPLPEAKEMWFAKTAAEWKMHYLEKTAGQSKRPPSIGDLFRDINLLATNRQRLDLQFAISIYLHGYWALILEYLQLCSVLRTRTWLNNTGGHSEEVLRSRHAELCKDLQGFLHVSTDWHEMLSTQESLVLHLLMMNLHLSLNDLQLFSGKEGEDQARRVFGDLREWSQSAEARQSLWHAGQILRQAKMFPPGHLKDFYAVAVHHASLAIWTYGVVTKAVGNKPTPQTGYEQENVFLDGTESTVVHRFIGFSQGRPVILGPMSRAGATEASVDDPKACMEIAQEILRANFRDSTDTHPPIVENLCLLIKQLGHAAWAVGISPVEPRTVAVVATTVVATISLLSLARLGLYVKWSSSIPSPLKTKIPELTSEEIKRLHYRPDHFPGARDVETPYGCMRVYEWGSTTGPKVILIHGISTSCMTLGLIAHALVARGCRVMLFDLFGRGFSDGVGDLPHDTRLYTTQVLLALASSPLAWSGQNSIRVIGYSLGGAVAAAFAAAFPDMVQSLVLLAPAGIIRAANFGHLARLTFQSGIIPDRILASITESRLKKPLAPKRSNVVEDEDDPAEKLVDIAAAEASSPDGGDLPVDQVVRQYISWMVVNHRGMVPAFMSCVKHGILTDLHDTWRALGRRKKGTTAVLIGRADEVIFAEHYAEDGLPLLGGEENVHWRVLPGGHDFVMTKKDCIMRELDEFWGMKLQA</sequence>
<dbReference type="InterPro" id="IPR000073">
    <property type="entry name" value="AB_hydrolase_1"/>
</dbReference>
<dbReference type="GO" id="GO:0006351">
    <property type="term" value="P:DNA-templated transcription"/>
    <property type="evidence" value="ECO:0007669"/>
    <property type="project" value="InterPro"/>
</dbReference>
<dbReference type="InterPro" id="IPR036236">
    <property type="entry name" value="Znf_C2H2_sf"/>
</dbReference>
<dbReference type="PANTHER" id="PTHR47660">
    <property type="entry name" value="TRANSCRIPTION FACTOR WITH C2H2 AND ZN(2)-CYS(6) DNA BINDING DOMAIN (EUROFUNG)-RELATED-RELATED"/>
    <property type="match status" value="1"/>
</dbReference>
<evidence type="ECO:0000256" key="4">
    <source>
        <dbReference type="ARBA" id="ARBA00023163"/>
    </source>
</evidence>
<keyword evidence="4" id="KW-0804">Transcription</keyword>
<dbReference type="PANTHER" id="PTHR47660:SF2">
    <property type="entry name" value="TRANSCRIPTION FACTOR WITH C2H2 AND ZN(2)-CYS(6) DNA BINDING DOMAIN (EUROFUNG)"/>
    <property type="match status" value="1"/>
</dbReference>
<dbReference type="CDD" id="cd12148">
    <property type="entry name" value="fungal_TF_MHR"/>
    <property type="match status" value="1"/>
</dbReference>
<keyword evidence="2" id="KW-0862">Zinc</keyword>
<feature type="region of interest" description="Disordered" evidence="7">
    <location>
        <begin position="192"/>
        <end position="235"/>
    </location>
</feature>
<dbReference type="RefSeq" id="XP_045262784.1">
    <property type="nucleotide sequence ID" value="XM_045404841.1"/>
</dbReference>
<dbReference type="InterPro" id="IPR007219">
    <property type="entry name" value="XnlR_reg_dom"/>
</dbReference>
<dbReference type="PROSITE" id="PS00463">
    <property type="entry name" value="ZN2_CY6_FUNGAL_1"/>
    <property type="match status" value="1"/>
</dbReference>